<name>A0A134ACC7_9FIRM</name>
<protein>
    <submittedName>
        <fullName evidence="2">Acetyltransferase, GNAT family</fullName>
    </submittedName>
</protein>
<dbReference type="Proteomes" id="UP000070442">
    <property type="component" value="Unassembled WGS sequence"/>
</dbReference>
<dbReference type="Gene3D" id="3.40.630.30">
    <property type="match status" value="1"/>
</dbReference>
<dbReference type="Pfam" id="PF13673">
    <property type="entry name" value="Acetyltransf_10"/>
    <property type="match status" value="1"/>
</dbReference>
<keyword evidence="2" id="KW-0808">Transferase</keyword>
<feature type="domain" description="N-acetyltransferase" evidence="1">
    <location>
        <begin position="6"/>
        <end position="203"/>
    </location>
</feature>
<comment type="caution">
    <text evidence="2">The sequence shown here is derived from an EMBL/GenBank/DDBJ whole genome shotgun (WGS) entry which is preliminary data.</text>
</comment>
<reference evidence="3" key="1">
    <citation type="submission" date="2016-01" db="EMBL/GenBank/DDBJ databases">
        <authorList>
            <person name="Mitreva M."/>
            <person name="Pepin K.H."/>
            <person name="Mihindukulasuriya K.A."/>
            <person name="Fulton R."/>
            <person name="Fronick C."/>
            <person name="O'Laughlin M."/>
            <person name="Miner T."/>
            <person name="Herter B."/>
            <person name="Rosa B.A."/>
            <person name="Cordes M."/>
            <person name="Tomlinson C."/>
            <person name="Wollam A."/>
            <person name="Palsikar V.B."/>
            <person name="Mardis E.R."/>
            <person name="Wilson R.K."/>
        </authorList>
    </citation>
    <scope>NUCLEOTIDE SEQUENCE [LARGE SCALE GENOMIC DNA]</scope>
    <source>
        <strain evidence="3">DNF00729</strain>
    </source>
</reference>
<dbReference type="PROSITE" id="PS51186">
    <property type="entry name" value="GNAT"/>
    <property type="match status" value="1"/>
</dbReference>
<dbReference type="InterPro" id="IPR000182">
    <property type="entry name" value="GNAT_dom"/>
</dbReference>
<proteinExistence type="predicted"/>
<dbReference type="EMBL" id="LSDG01000043">
    <property type="protein sequence ID" value="KXB65374.1"/>
    <property type="molecule type" value="Genomic_DNA"/>
</dbReference>
<evidence type="ECO:0000313" key="3">
    <source>
        <dbReference type="Proteomes" id="UP000070442"/>
    </source>
</evidence>
<dbReference type="CDD" id="cd04301">
    <property type="entry name" value="NAT_SF"/>
    <property type="match status" value="1"/>
</dbReference>
<dbReference type="RefSeq" id="WP_068368969.1">
    <property type="nucleotide sequence ID" value="NZ_CAMQER010000023.1"/>
</dbReference>
<dbReference type="InterPro" id="IPR016181">
    <property type="entry name" value="Acyl_CoA_acyltransferase"/>
</dbReference>
<dbReference type="AlphaFoldDB" id="A0A134ACC7"/>
<dbReference type="STRING" id="755172.HMPREF1863_01470"/>
<gene>
    <name evidence="2" type="ORF">HMPREF1863_01470</name>
</gene>
<dbReference type="OrthoDB" id="9796171at2"/>
<evidence type="ECO:0000313" key="2">
    <source>
        <dbReference type="EMBL" id="KXB65374.1"/>
    </source>
</evidence>
<sequence length="403" mass="46429">MTIYMNAIEYGTPKHDEAIRLRQHILYAPYNELFDDERITLDQDKTIYGLYDDDKLVGALVTSKKEKNIHIHEILVDYNKRRQGLGLQMLRFLEARMEKGDVLSASGPLSARGFFERSGFQPKTKHNGVNDRMRIDYEKKIGNKTRNPIPLFAKKQEQPLVYFTTKTLGFEVIPVLRNYFPKEQLIVVDLLRDDHYWLELAQRVKTETAKYSIVAPELYGNRSFQPLEDFDLPKFAAEEVKRVSKTKAALVIGTENQFKANDFRAAFDAVDGSLTAVEMTLDRESFRSGHTLDADFYTTLAAHLDELKDKNFDTVLVVDSKLSTQSDAMEKFLEENLKRELHRIDVFDLVVTGLRKELVENNLLRHDATEGSLTIFSETPNRAREALILHHPAERSADIQTIR</sequence>
<accession>A0A134ACC7</accession>
<dbReference type="SUPFAM" id="SSF55729">
    <property type="entry name" value="Acyl-CoA N-acyltransferases (Nat)"/>
    <property type="match status" value="1"/>
</dbReference>
<keyword evidence="3" id="KW-1185">Reference proteome</keyword>
<organism evidence="2 3">
    <name type="scientific">Aedoeadaptatus coxii</name>
    <dbReference type="NCBI Taxonomy" id="755172"/>
    <lineage>
        <taxon>Bacteria</taxon>
        <taxon>Bacillati</taxon>
        <taxon>Bacillota</taxon>
        <taxon>Tissierellia</taxon>
        <taxon>Tissierellales</taxon>
        <taxon>Peptoniphilaceae</taxon>
        <taxon>Aedoeadaptatus</taxon>
    </lineage>
</organism>
<dbReference type="PATRIC" id="fig|755172.3.peg.1431"/>
<dbReference type="GO" id="GO:0016747">
    <property type="term" value="F:acyltransferase activity, transferring groups other than amino-acyl groups"/>
    <property type="evidence" value="ECO:0007669"/>
    <property type="project" value="InterPro"/>
</dbReference>
<evidence type="ECO:0000259" key="1">
    <source>
        <dbReference type="PROSITE" id="PS51186"/>
    </source>
</evidence>